<reference evidence="4" key="3">
    <citation type="submission" date="2019-12" db="EMBL/GenBank/DDBJ databases">
        <title>SpeciesPrimer: A bioinformatics pipeline dedicated to the design of qPCR primers for the quantification of bacterial species.</title>
        <authorList>
            <person name="Dreier M."/>
            <person name="Berthoud H."/>
            <person name="Shani N."/>
            <person name="Wechsler D."/>
            <person name="Junier P."/>
        </authorList>
    </citation>
    <scope>NUCLEOTIDE SEQUENCE</scope>
    <source>
        <strain evidence="4">FAM13073</strain>
    </source>
</reference>
<proteinExistence type="inferred from homology"/>
<comment type="function">
    <text evidence="2">Functions as a ribosomal silencing factor. Interacts with ribosomal protein uL14 (rplN), blocking formation of intersubunit bridge B8. Prevents association of the 30S and 50S ribosomal subunits and the formation of functional ribosomes, thus repressing translation.</text>
</comment>
<dbReference type="InterPro" id="IPR004394">
    <property type="entry name" value="Iojap/RsfS/C7orf30"/>
</dbReference>
<dbReference type="Proteomes" id="UP000196118">
    <property type="component" value="Chromosome"/>
</dbReference>
<dbReference type="EMBL" id="CP118739">
    <property type="protein sequence ID" value="WEA57531.1"/>
    <property type="molecule type" value="Genomic_DNA"/>
</dbReference>
<comment type="subcellular location">
    <subcellularLocation>
        <location evidence="2">Cytoplasm</location>
    </subcellularLocation>
</comment>
<gene>
    <name evidence="2 5" type="primary">rsfS</name>
    <name evidence="4" type="ORF">GBO79_00450</name>
    <name evidence="5" type="ORF">ITQ90_02525</name>
    <name evidence="6" type="ORF">PWB86_01185</name>
    <name evidence="3" type="ORF">S100892_01459</name>
</gene>
<evidence type="ECO:0000313" key="5">
    <source>
        <dbReference type="EMBL" id="MBF7114380.1"/>
    </source>
</evidence>
<evidence type="ECO:0000256" key="2">
    <source>
        <dbReference type="HAMAP-Rule" id="MF_01477"/>
    </source>
</evidence>
<evidence type="ECO:0000313" key="10">
    <source>
        <dbReference type="Proteomes" id="UP001214131"/>
    </source>
</evidence>
<dbReference type="HAMAP" id="MF_01477">
    <property type="entry name" value="Iojap_RsfS"/>
    <property type="match status" value="1"/>
</dbReference>
<keyword evidence="2" id="KW-0810">Translation regulation</keyword>
<dbReference type="GO" id="GO:0042256">
    <property type="term" value="P:cytosolic ribosome assembly"/>
    <property type="evidence" value="ECO:0007669"/>
    <property type="project" value="UniProtKB-UniRule"/>
</dbReference>
<dbReference type="Proteomes" id="UP001194632">
    <property type="component" value="Unassembled WGS sequence"/>
</dbReference>
<dbReference type="NCBIfam" id="TIGR00090">
    <property type="entry name" value="rsfS_iojap_ybeB"/>
    <property type="match status" value="1"/>
</dbReference>
<dbReference type="Proteomes" id="UP001214131">
    <property type="component" value="Chromosome"/>
</dbReference>
<evidence type="ECO:0000256" key="1">
    <source>
        <dbReference type="ARBA" id="ARBA00010574"/>
    </source>
</evidence>
<reference evidence="6 10" key="6">
    <citation type="submission" date="2023-02" db="EMBL/GenBank/DDBJ databases">
        <title>Comparative genomics and fermentation flavor characterization of five lactic acid bacteria reveal flavor biosynthesis metabolic pathways in fermented muskmelon puree.</title>
        <authorList>
            <person name="Yuan L."/>
            <person name="Li M."/>
            <person name="Xu X."/>
            <person name="Lao F."/>
            <person name="Wu J."/>
        </authorList>
    </citation>
    <scope>NUCLEOTIDE SEQUENCE [LARGE SCALE GENOMIC DNA]</scope>
    <source>
        <strain evidence="6 10">Ca-4</strain>
    </source>
</reference>
<dbReference type="SUPFAM" id="SSF81301">
    <property type="entry name" value="Nucleotidyltransferase"/>
    <property type="match status" value="1"/>
</dbReference>
<dbReference type="GO" id="GO:0005737">
    <property type="term" value="C:cytoplasm"/>
    <property type="evidence" value="ECO:0007669"/>
    <property type="project" value="UniProtKB-SubCell"/>
</dbReference>
<reference evidence="8" key="4">
    <citation type="submission" date="2020-03" db="EMBL/GenBank/DDBJ databases">
        <title>SpeciesPrimer: A bioinformatics pipeline dedicated to the design of qPCR primers for the quantification of bacterial species.</title>
        <authorList>
            <person name="Dreier M."/>
            <person name="Berthoud H."/>
            <person name="Shani N."/>
            <person name="Wechsler D."/>
            <person name="Junier P."/>
        </authorList>
    </citation>
    <scope>NUCLEOTIDE SEQUENCE [LARGE SCALE GENOMIC DNA]</scope>
    <source>
        <strain evidence="8">FAM13073</strain>
    </source>
</reference>
<evidence type="ECO:0000313" key="7">
    <source>
        <dbReference type="Proteomes" id="UP000196118"/>
    </source>
</evidence>
<dbReference type="GO" id="GO:0043023">
    <property type="term" value="F:ribosomal large subunit binding"/>
    <property type="evidence" value="ECO:0007669"/>
    <property type="project" value="TreeGrafter"/>
</dbReference>
<dbReference type="AlphaFoldDB" id="A0A0Q0YI26"/>
<dbReference type="Gene3D" id="3.30.460.10">
    <property type="entry name" value="Beta Polymerase, domain 2"/>
    <property type="match status" value="1"/>
</dbReference>
<dbReference type="Proteomes" id="UP000472573">
    <property type="component" value="Unassembled WGS sequence"/>
</dbReference>
<evidence type="ECO:0000313" key="8">
    <source>
        <dbReference type="Proteomes" id="UP000472573"/>
    </source>
</evidence>
<dbReference type="OMA" id="YNLEAFW"/>
<organism evidence="5 9">
    <name type="scientific">Pediococcus pentosaceus</name>
    <dbReference type="NCBI Taxonomy" id="1255"/>
    <lineage>
        <taxon>Bacteria</taxon>
        <taxon>Bacillati</taxon>
        <taxon>Bacillota</taxon>
        <taxon>Bacilli</taxon>
        <taxon>Lactobacillales</taxon>
        <taxon>Lactobacillaceae</taxon>
        <taxon>Pediococcus</taxon>
    </lineage>
</organism>
<dbReference type="EMBL" id="JADOFP010000002">
    <property type="protein sequence ID" value="MBF7114380.1"/>
    <property type="molecule type" value="Genomic_DNA"/>
</dbReference>
<dbReference type="GO" id="GO:0017148">
    <property type="term" value="P:negative regulation of translation"/>
    <property type="evidence" value="ECO:0007669"/>
    <property type="project" value="UniProtKB-UniRule"/>
</dbReference>
<dbReference type="GO" id="GO:0090071">
    <property type="term" value="P:negative regulation of ribosome biogenesis"/>
    <property type="evidence" value="ECO:0007669"/>
    <property type="project" value="UniProtKB-UniRule"/>
</dbReference>
<evidence type="ECO:0000313" key="9">
    <source>
        <dbReference type="Proteomes" id="UP001194632"/>
    </source>
</evidence>
<dbReference type="InterPro" id="IPR043519">
    <property type="entry name" value="NT_sf"/>
</dbReference>
<comment type="subunit">
    <text evidence="2">Interacts with ribosomal protein uL14 (rplN).</text>
</comment>
<dbReference type="PANTHER" id="PTHR21043">
    <property type="entry name" value="IOJAP SUPERFAMILY ORTHOLOG"/>
    <property type="match status" value="1"/>
</dbReference>
<keyword evidence="8" id="KW-1185">Reference proteome</keyword>
<dbReference type="GeneID" id="33061276"/>
<keyword evidence="2" id="KW-0963">Cytoplasm</keyword>
<name>A0A0Q0YI26_PEDPE</name>
<dbReference type="EMBL" id="WENB01000001">
    <property type="protein sequence ID" value="KAF0414827.1"/>
    <property type="molecule type" value="Genomic_DNA"/>
</dbReference>
<reference evidence="4" key="2">
    <citation type="submission" date="2019-10" db="EMBL/GenBank/DDBJ databases">
        <authorList>
            <person name="Irmler S."/>
            <person name="Berthoud H."/>
            <person name="Roetschi A."/>
            <person name="Arias E."/>
            <person name="Shani N."/>
            <person name="Wuethrich D."/>
            <person name="Bruggmann R."/>
        </authorList>
    </citation>
    <scope>NUCLEOTIDE SEQUENCE</scope>
    <source>
        <strain evidence="4">FAM13073</strain>
    </source>
</reference>
<evidence type="ECO:0000313" key="4">
    <source>
        <dbReference type="EMBL" id="KAF0414827.1"/>
    </source>
</evidence>
<dbReference type="RefSeq" id="WP_002833808.1">
    <property type="nucleotide sequence ID" value="NZ_BEWQ01000008.1"/>
</dbReference>
<sequence>MNNLEELELLVKAADSKRAENTIVLNVREVSTLADYFMITSADSNRQVAAIADAIIEKAKENQIEIRRIEGNRAAEWILIDLGNIVINVFQTDQRKYYNLEKLWSQAEAVETTDWIAE</sequence>
<protein>
    <recommendedName>
        <fullName evidence="2">Ribosomal silencing factor RsfS</fullName>
    </recommendedName>
</protein>
<dbReference type="Pfam" id="PF02410">
    <property type="entry name" value="RsfS"/>
    <property type="match status" value="1"/>
</dbReference>
<dbReference type="PANTHER" id="PTHR21043:SF0">
    <property type="entry name" value="MITOCHONDRIAL ASSEMBLY OF RIBOSOMAL LARGE SUBUNIT PROTEIN 1"/>
    <property type="match status" value="1"/>
</dbReference>
<reference evidence="5" key="5">
    <citation type="submission" date="2020-11" db="EMBL/GenBank/DDBJ databases">
        <title>Antibiotic susceptibility profiles of Pediococcus pentosaceus from various origins and their implications for the safety assessment of strains with food-technology applications.</title>
        <authorList>
            <person name="Shani N."/>
            <person name="Oberhaensli S."/>
            <person name="Arias E."/>
        </authorList>
    </citation>
    <scope>NUCLEOTIDE SEQUENCE</scope>
    <source>
        <strain evidence="5">FAM 24207</strain>
    </source>
</reference>
<evidence type="ECO:0000313" key="6">
    <source>
        <dbReference type="EMBL" id="WEA57531.1"/>
    </source>
</evidence>
<accession>A0A8G0ZJ06</accession>
<keyword evidence="2" id="KW-0678">Repressor</keyword>
<dbReference type="EMBL" id="CP021474">
    <property type="protein sequence ID" value="ARW20030.1"/>
    <property type="molecule type" value="Genomic_DNA"/>
</dbReference>
<reference evidence="3 7" key="1">
    <citation type="submission" date="2017-05" db="EMBL/GenBank/DDBJ databases">
        <title>Genome sequence of Pediococcus pentosaceus strain SRCM100892.</title>
        <authorList>
            <person name="Cho S.H."/>
        </authorList>
    </citation>
    <scope>NUCLEOTIDE SEQUENCE [LARGE SCALE GENOMIC DNA]</scope>
    <source>
        <strain evidence="3 7">SRCM100892</strain>
    </source>
</reference>
<accession>A0A0Q0YI26</accession>
<comment type="similarity">
    <text evidence="1 2">Belongs to the Iojap/RsfS family.</text>
</comment>
<evidence type="ECO:0000313" key="3">
    <source>
        <dbReference type="EMBL" id="ARW20030.1"/>
    </source>
</evidence>